<evidence type="ECO:0000313" key="2">
    <source>
        <dbReference type="Proteomes" id="UP000635565"/>
    </source>
</evidence>
<accession>A0ABQ3VCI9</accession>
<sequence length="69" mass="7446">MCLKDIGFAPAAPDAMRLGRSINLLSVGATCAQSAQVAPTLKNRFGCICTRLYGGSWLPMVMDFRHTLT</sequence>
<name>A0ABQ3VCI9_9CHLR</name>
<dbReference type="Proteomes" id="UP000635565">
    <property type="component" value="Unassembled WGS sequence"/>
</dbReference>
<keyword evidence="2" id="KW-1185">Reference proteome</keyword>
<dbReference type="EMBL" id="BNJJ01000003">
    <property type="protein sequence ID" value="GHO83378.1"/>
    <property type="molecule type" value="Genomic_DNA"/>
</dbReference>
<comment type="caution">
    <text evidence="1">The sequence shown here is derived from an EMBL/GenBank/DDBJ whole genome shotgun (WGS) entry which is preliminary data.</text>
</comment>
<proteinExistence type="predicted"/>
<evidence type="ECO:0000313" key="1">
    <source>
        <dbReference type="EMBL" id="GHO83378.1"/>
    </source>
</evidence>
<organism evidence="1 2">
    <name type="scientific">Dictyobacter formicarum</name>
    <dbReference type="NCBI Taxonomy" id="2778368"/>
    <lineage>
        <taxon>Bacteria</taxon>
        <taxon>Bacillati</taxon>
        <taxon>Chloroflexota</taxon>
        <taxon>Ktedonobacteria</taxon>
        <taxon>Ktedonobacterales</taxon>
        <taxon>Dictyobacteraceae</taxon>
        <taxon>Dictyobacter</taxon>
    </lineage>
</organism>
<gene>
    <name evidence="1" type="ORF">KSZ_13840</name>
</gene>
<protein>
    <submittedName>
        <fullName evidence="1">Uncharacterized protein</fullName>
    </submittedName>
</protein>
<reference evidence="1 2" key="1">
    <citation type="journal article" date="2021" name="Int. J. Syst. Evol. Microbiol.">
        <title>Reticulibacter mediterranei gen. nov., sp. nov., within the new family Reticulibacteraceae fam. nov., and Ktedonospora formicarum gen. nov., sp. nov., Ktedonobacter robiniae sp. nov., Dictyobacter formicarum sp. nov. and Dictyobacter arantiisoli sp. nov., belonging to the class Ktedonobacteria.</title>
        <authorList>
            <person name="Yabe S."/>
            <person name="Zheng Y."/>
            <person name="Wang C.M."/>
            <person name="Sakai Y."/>
            <person name="Abe K."/>
            <person name="Yokota A."/>
            <person name="Donadio S."/>
            <person name="Cavaletti L."/>
            <person name="Monciardini P."/>
        </authorList>
    </citation>
    <scope>NUCLEOTIDE SEQUENCE [LARGE SCALE GENOMIC DNA]</scope>
    <source>
        <strain evidence="1 2">SOSP1-9</strain>
    </source>
</reference>